<organism evidence="2 3">
    <name type="scientific">Vigna angularis var. angularis</name>
    <dbReference type="NCBI Taxonomy" id="157739"/>
    <lineage>
        <taxon>Eukaryota</taxon>
        <taxon>Viridiplantae</taxon>
        <taxon>Streptophyta</taxon>
        <taxon>Embryophyta</taxon>
        <taxon>Tracheophyta</taxon>
        <taxon>Spermatophyta</taxon>
        <taxon>Magnoliopsida</taxon>
        <taxon>eudicotyledons</taxon>
        <taxon>Gunneridae</taxon>
        <taxon>Pentapetalae</taxon>
        <taxon>rosids</taxon>
        <taxon>fabids</taxon>
        <taxon>Fabales</taxon>
        <taxon>Fabaceae</taxon>
        <taxon>Papilionoideae</taxon>
        <taxon>50 kb inversion clade</taxon>
        <taxon>NPAAA clade</taxon>
        <taxon>indigoferoid/millettioid clade</taxon>
        <taxon>Phaseoleae</taxon>
        <taxon>Vigna</taxon>
    </lineage>
</organism>
<name>A0A0S3RPC3_PHAAN</name>
<feature type="transmembrane region" description="Helical" evidence="1">
    <location>
        <begin position="6"/>
        <end position="27"/>
    </location>
</feature>
<proteinExistence type="predicted"/>
<feature type="non-terminal residue" evidence="2">
    <location>
        <position position="1"/>
    </location>
</feature>
<evidence type="ECO:0000313" key="3">
    <source>
        <dbReference type="Proteomes" id="UP000291084"/>
    </source>
</evidence>
<protein>
    <submittedName>
        <fullName evidence="2">Uncharacterized protein</fullName>
    </submittedName>
</protein>
<accession>A0A0S3RPC3</accession>
<dbReference type="AlphaFoldDB" id="A0A0S3RPC3"/>
<evidence type="ECO:0000313" key="2">
    <source>
        <dbReference type="EMBL" id="BAT82430.1"/>
    </source>
</evidence>
<keyword evidence="1" id="KW-0812">Transmembrane</keyword>
<keyword evidence="1" id="KW-1133">Transmembrane helix</keyword>
<keyword evidence="3" id="KW-1185">Reference proteome</keyword>
<gene>
    <name evidence="2" type="primary">Vigan.03G244600</name>
    <name evidence="2" type="ORF">VIGAN_03244600</name>
</gene>
<dbReference type="Proteomes" id="UP000291084">
    <property type="component" value="Chromosome 3"/>
</dbReference>
<evidence type="ECO:0000256" key="1">
    <source>
        <dbReference type="SAM" id="Phobius"/>
    </source>
</evidence>
<reference evidence="2 3" key="1">
    <citation type="journal article" date="2015" name="Sci. Rep.">
        <title>The power of single molecule real-time sequencing technology in the de novo assembly of a eukaryotic genome.</title>
        <authorList>
            <person name="Sakai H."/>
            <person name="Naito K."/>
            <person name="Ogiso-Tanaka E."/>
            <person name="Takahashi Y."/>
            <person name="Iseki K."/>
            <person name="Muto C."/>
            <person name="Satou K."/>
            <person name="Teruya K."/>
            <person name="Shiroma A."/>
            <person name="Shimoji M."/>
            <person name="Hirano T."/>
            <person name="Itoh T."/>
            <person name="Kaga A."/>
            <person name="Tomooka N."/>
        </authorList>
    </citation>
    <scope>NUCLEOTIDE SEQUENCE [LARGE SCALE GENOMIC DNA]</scope>
    <source>
        <strain evidence="3">cv. Shumari</strain>
    </source>
</reference>
<dbReference type="EMBL" id="AP015036">
    <property type="protein sequence ID" value="BAT82430.1"/>
    <property type="molecule type" value="Genomic_DNA"/>
</dbReference>
<keyword evidence="1" id="KW-0472">Membrane</keyword>
<sequence>YSLIFVSARIIVFFFFSPLCLSGHNFFGHMSSKLKRLVSDLEEVKAWRGEKRFWRATKLVRERKSHPSLGVFEHHL</sequence>